<name>A0A2S6I024_9BACT</name>
<dbReference type="InterPro" id="IPR041662">
    <property type="entry name" value="SusD-like_2"/>
</dbReference>
<dbReference type="Proteomes" id="UP000237662">
    <property type="component" value="Unassembled WGS sequence"/>
</dbReference>
<proteinExistence type="predicted"/>
<dbReference type="InterPro" id="IPR011990">
    <property type="entry name" value="TPR-like_helical_dom_sf"/>
</dbReference>
<protein>
    <submittedName>
        <fullName evidence="1">SusD-like starch-binding protein associating with outer membrane</fullName>
    </submittedName>
</protein>
<dbReference type="OrthoDB" id="973072at2"/>
<dbReference type="RefSeq" id="WP_104421746.1">
    <property type="nucleotide sequence ID" value="NZ_PTJC01000009.1"/>
</dbReference>
<dbReference type="Pfam" id="PF12771">
    <property type="entry name" value="SusD-like_2"/>
    <property type="match status" value="1"/>
</dbReference>
<accession>A0A2S6I024</accession>
<evidence type="ECO:0000313" key="2">
    <source>
        <dbReference type="Proteomes" id="UP000237662"/>
    </source>
</evidence>
<keyword evidence="2" id="KW-1185">Reference proteome</keyword>
<dbReference type="AlphaFoldDB" id="A0A2S6I024"/>
<dbReference type="SUPFAM" id="SSF48452">
    <property type="entry name" value="TPR-like"/>
    <property type="match status" value="1"/>
</dbReference>
<reference evidence="1 2" key="1">
    <citation type="submission" date="2018-02" db="EMBL/GenBank/DDBJ databases">
        <title>Genomic Encyclopedia of Archaeal and Bacterial Type Strains, Phase II (KMG-II): from individual species to whole genera.</title>
        <authorList>
            <person name="Goeker M."/>
        </authorList>
    </citation>
    <scope>NUCLEOTIDE SEQUENCE [LARGE SCALE GENOMIC DNA]</scope>
    <source>
        <strain evidence="1 2">DSM 29526</strain>
    </source>
</reference>
<dbReference type="Gene3D" id="1.25.40.390">
    <property type="match status" value="1"/>
</dbReference>
<dbReference type="EMBL" id="PTJC01000009">
    <property type="protein sequence ID" value="PPK84034.1"/>
    <property type="molecule type" value="Genomic_DNA"/>
</dbReference>
<evidence type="ECO:0000313" key="1">
    <source>
        <dbReference type="EMBL" id="PPK84034.1"/>
    </source>
</evidence>
<sequence length="491" mass="54748">MMTRIIFALLIVLGFTRCTDDFQEINTDPNSPTSVPTSYIISESQRQLVSQLLGQSALGEIGNHYAQYLSQNQYTDVTRYSTQETSFYGLYRSGLQDFQYVIEVNTDEETRGNASASGPNANQIALAMIMQQWGFLNITDVWGDVPYTDALQGSANLSPVYDEQEEIYRGAVANLMEARDMIVEGSVTGDLIFGGDMEMWRKFANSLILRAGLRVSNVAPDLGSEWANEALNNQYGVMTSNADNAELVYAGTGGLGDNPWYTNSLTRTDYVVSEPLIDYLQSVNDPRLMVYAQPTANSQLSGDLVYRGKPYGVTEEQAGLTATADVSFPGLEYFYSPTSPLTILTYSEVLFNQSEAAARGWIEGDAADLYRQAIIASMNQYGITDEAAITDYLDQESVEFNASNFQQSIGQQKWLALYYQGIEGWSEWRRLGYPDLNPAPAALNASKQIPRRRAYTTDEFALNREQYNDAIDRQFGSTGDTIDGRVWWDVQ</sequence>
<organism evidence="1 2">
    <name type="scientific">Neolewinella xylanilytica</name>
    <dbReference type="NCBI Taxonomy" id="1514080"/>
    <lineage>
        <taxon>Bacteria</taxon>
        <taxon>Pseudomonadati</taxon>
        <taxon>Bacteroidota</taxon>
        <taxon>Saprospiria</taxon>
        <taxon>Saprospirales</taxon>
        <taxon>Lewinellaceae</taxon>
        <taxon>Neolewinella</taxon>
    </lineage>
</organism>
<gene>
    <name evidence="1" type="ORF">CLV84_4184</name>
</gene>
<comment type="caution">
    <text evidence="1">The sequence shown here is derived from an EMBL/GenBank/DDBJ whole genome shotgun (WGS) entry which is preliminary data.</text>
</comment>